<dbReference type="AlphaFoldDB" id="A0A1F7XZX1"/>
<dbReference type="Pfam" id="PF01041">
    <property type="entry name" value="DegT_DnrJ_EryC1"/>
    <property type="match status" value="1"/>
</dbReference>
<proteinExistence type="inferred from homology"/>
<organism evidence="4 5">
    <name type="scientific">Candidatus Woesebacteria bacterium RIFCSPHIGHO2_01_FULL_38_9</name>
    <dbReference type="NCBI Taxonomy" id="1802492"/>
    <lineage>
        <taxon>Bacteria</taxon>
        <taxon>Candidatus Woeseibacteriota</taxon>
    </lineage>
</organism>
<dbReference type="InterPro" id="IPR015424">
    <property type="entry name" value="PyrdxlP-dep_Trfase"/>
</dbReference>
<dbReference type="PANTHER" id="PTHR30244:SF34">
    <property type="entry name" value="DTDP-4-AMINO-4,6-DIDEOXYGALACTOSE TRANSAMINASE"/>
    <property type="match status" value="1"/>
</dbReference>
<evidence type="ECO:0008006" key="6">
    <source>
        <dbReference type="Google" id="ProtNLM"/>
    </source>
</evidence>
<dbReference type="PIRSF" id="PIRSF000390">
    <property type="entry name" value="PLP_StrS"/>
    <property type="match status" value="1"/>
</dbReference>
<reference evidence="4 5" key="1">
    <citation type="journal article" date="2016" name="Nat. Commun.">
        <title>Thousands of microbial genomes shed light on interconnected biogeochemical processes in an aquifer system.</title>
        <authorList>
            <person name="Anantharaman K."/>
            <person name="Brown C.T."/>
            <person name="Hug L.A."/>
            <person name="Sharon I."/>
            <person name="Castelle C.J."/>
            <person name="Probst A.J."/>
            <person name="Thomas B.C."/>
            <person name="Singh A."/>
            <person name="Wilkins M.J."/>
            <person name="Karaoz U."/>
            <person name="Brodie E.L."/>
            <person name="Williams K.H."/>
            <person name="Hubbard S.S."/>
            <person name="Banfield J.F."/>
        </authorList>
    </citation>
    <scope>NUCLEOTIDE SEQUENCE [LARGE SCALE GENOMIC DNA]</scope>
</reference>
<comment type="caution">
    <text evidence="4">The sequence shown here is derived from an EMBL/GenBank/DDBJ whole genome shotgun (WGS) entry which is preliminary data.</text>
</comment>
<evidence type="ECO:0000313" key="5">
    <source>
        <dbReference type="Proteomes" id="UP000178419"/>
    </source>
</evidence>
<protein>
    <recommendedName>
        <fullName evidence="6">Aminotransferase DegT</fullName>
    </recommendedName>
</protein>
<dbReference type="GO" id="GO:0030170">
    <property type="term" value="F:pyridoxal phosphate binding"/>
    <property type="evidence" value="ECO:0007669"/>
    <property type="project" value="TreeGrafter"/>
</dbReference>
<comment type="similarity">
    <text evidence="3">Belongs to the DegT/DnrJ/EryC1 family.</text>
</comment>
<dbReference type="SUPFAM" id="SSF53383">
    <property type="entry name" value="PLP-dependent transferases"/>
    <property type="match status" value="1"/>
</dbReference>
<evidence type="ECO:0000256" key="3">
    <source>
        <dbReference type="RuleBase" id="RU004508"/>
    </source>
</evidence>
<evidence type="ECO:0000313" key="4">
    <source>
        <dbReference type="EMBL" id="OGM19958.1"/>
    </source>
</evidence>
<dbReference type="Gene3D" id="3.40.640.10">
    <property type="entry name" value="Type I PLP-dependent aspartate aminotransferase-like (Major domain)"/>
    <property type="match status" value="1"/>
</dbReference>
<dbReference type="InterPro" id="IPR015421">
    <property type="entry name" value="PyrdxlP-dep_Trfase_major"/>
</dbReference>
<sequence>MIPNYKVQVPQESIDLIVEVLKSGWIGGDGPKVKEFETKIAEIVGNKNILALNSGTSALQLALRIAGVSGGEVVSTPMTCFATNAAIAQEGADIVWTDIDPETGNIDPYDIAKRVTKRTRAIMIVHWGGFPCDLDLINKIAKVFNIPVIEDAAQALGSEYKGKPIGIHSDYVAFSTQAIKIINTADGGLLATKRRKDWETAKRLRWYGIDRDKRIDGPTFWHYPIKETGSKMQMTDILAALGLGQLPYLDDILKHRRKIAKIYDKAIDNNKNLKRQKVIEGAKPNYWIYTVITQGNKHRLELYEKLKSIGVRAEEAHRRNDLYPVFKKYKKEELPGVARFDESEIIVPVGQWVTEEKADQIAQVLANF</sequence>
<dbReference type="GO" id="GO:0000271">
    <property type="term" value="P:polysaccharide biosynthetic process"/>
    <property type="evidence" value="ECO:0007669"/>
    <property type="project" value="TreeGrafter"/>
</dbReference>
<name>A0A1F7XZX1_9BACT</name>
<dbReference type="InterPro" id="IPR015422">
    <property type="entry name" value="PyrdxlP-dep_Trfase_small"/>
</dbReference>
<dbReference type="PANTHER" id="PTHR30244">
    <property type="entry name" value="TRANSAMINASE"/>
    <property type="match status" value="1"/>
</dbReference>
<dbReference type="Gene3D" id="3.90.1150.10">
    <property type="entry name" value="Aspartate Aminotransferase, domain 1"/>
    <property type="match status" value="1"/>
</dbReference>
<dbReference type="InterPro" id="IPR000653">
    <property type="entry name" value="DegT/StrS_aminotransferase"/>
</dbReference>
<dbReference type="GO" id="GO:0008483">
    <property type="term" value="F:transaminase activity"/>
    <property type="evidence" value="ECO:0007669"/>
    <property type="project" value="TreeGrafter"/>
</dbReference>
<dbReference type="Proteomes" id="UP000178419">
    <property type="component" value="Unassembled WGS sequence"/>
</dbReference>
<keyword evidence="2 3" id="KW-0663">Pyridoxal phosphate</keyword>
<evidence type="ECO:0000256" key="1">
    <source>
        <dbReference type="PIRSR" id="PIRSR000390-1"/>
    </source>
</evidence>
<gene>
    <name evidence="4" type="ORF">A2714_02910</name>
</gene>
<feature type="active site" description="Proton acceptor" evidence="1">
    <location>
        <position position="180"/>
    </location>
</feature>
<dbReference type="EMBL" id="MGGE01000057">
    <property type="protein sequence ID" value="OGM19958.1"/>
    <property type="molecule type" value="Genomic_DNA"/>
</dbReference>
<feature type="modified residue" description="N6-(pyridoxal phosphate)lysine" evidence="2">
    <location>
        <position position="180"/>
    </location>
</feature>
<dbReference type="CDD" id="cd00616">
    <property type="entry name" value="AHBA_syn"/>
    <property type="match status" value="1"/>
</dbReference>
<accession>A0A1F7XZX1</accession>
<evidence type="ECO:0000256" key="2">
    <source>
        <dbReference type="PIRSR" id="PIRSR000390-2"/>
    </source>
</evidence>